<feature type="compositionally biased region" description="Polar residues" evidence="1">
    <location>
        <begin position="254"/>
        <end position="267"/>
    </location>
</feature>
<dbReference type="InterPro" id="IPR004564">
    <property type="entry name" value="OM_lipoprot_carrier_LolA-like"/>
</dbReference>
<organism evidence="3 4">
    <name type="scientific">Actinorhabdospora filicis</name>
    <dbReference type="NCBI Taxonomy" id="1785913"/>
    <lineage>
        <taxon>Bacteria</taxon>
        <taxon>Bacillati</taxon>
        <taxon>Actinomycetota</taxon>
        <taxon>Actinomycetes</taxon>
        <taxon>Micromonosporales</taxon>
        <taxon>Micromonosporaceae</taxon>
        <taxon>Actinorhabdospora</taxon>
    </lineage>
</organism>
<dbReference type="InterPro" id="IPR052944">
    <property type="entry name" value="Sporulation_related"/>
</dbReference>
<proteinExistence type="predicted"/>
<dbReference type="AlphaFoldDB" id="A0A9W6W6Q1"/>
<feature type="region of interest" description="Disordered" evidence="1">
    <location>
        <begin position="250"/>
        <end position="276"/>
    </location>
</feature>
<protein>
    <recommendedName>
        <fullName evidence="2">MucB/RseB N-terminal domain-containing protein</fullName>
    </recommendedName>
</protein>
<dbReference type="SUPFAM" id="SSF89392">
    <property type="entry name" value="Prokaryotic lipoproteins and lipoprotein localization factors"/>
    <property type="match status" value="1"/>
</dbReference>
<feature type="domain" description="MucB/RseB N-terminal" evidence="2">
    <location>
        <begin position="92"/>
        <end position="227"/>
    </location>
</feature>
<dbReference type="Pfam" id="PF03888">
    <property type="entry name" value="MucB_RseB"/>
    <property type="match status" value="1"/>
</dbReference>
<reference evidence="3" key="1">
    <citation type="submission" date="2023-03" db="EMBL/GenBank/DDBJ databases">
        <title>Actinorhabdospora filicis NBRC 111898.</title>
        <authorList>
            <person name="Ichikawa N."/>
            <person name="Sato H."/>
            <person name="Tonouchi N."/>
        </authorList>
    </citation>
    <scope>NUCLEOTIDE SEQUENCE</scope>
    <source>
        <strain evidence="3">NBRC 111898</strain>
    </source>
</reference>
<dbReference type="CDD" id="cd16325">
    <property type="entry name" value="LolA"/>
    <property type="match status" value="1"/>
</dbReference>
<evidence type="ECO:0000313" key="3">
    <source>
        <dbReference type="EMBL" id="GLZ75784.1"/>
    </source>
</evidence>
<dbReference type="InterPro" id="IPR033434">
    <property type="entry name" value="MucB/RseB_N"/>
</dbReference>
<gene>
    <name evidence="3" type="ORF">Afil01_05910</name>
</gene>
<evidence type="ECO:0000313" key="4">
    <source>
        <dbReference type="Proteomes" id="UP001165079"/>
    </source>
</evidence>
<dbReference type="EMBL" id="BSTX01000001">
    <property type="protein sequence ID" value="GLZ75784.1"/>
    <property type="molecule type" value="Genomic_DNA"/>
</dbReference>
<accession>A0A9W6W6Q1</accession>
<dbReference type="PANTHER" id="PTHR37507">
    <property type="entry name" value="SPORULATION PROTEIN YDCC"/>
    <property type="match status" value="1"/>
</dbReference>
<keyword evidence="4" id="KW-1185">Reference proteome</keyword>
<evidence type="ECO:0000259" key="2">
    <source>
        <dbReference type="Pfam" id="PF03888"/>
    </source>
</evidence>
<dbReference type="RefSeq" id="WP_285661009.1">
    <property type="nucleotide sequence ID" value="NZ_BSTX01000001.1"/>
</dbReference>
<dbReference type="Proteomes" id="UP001165079">
    <property type="component" value="Unassembled WGS sequence"/>
</dbReference>
<name>A0A9W6W6Q1_9ACTN</name>
<evidence type="ECO:0000256" key="1">
    <source>
        <dbReference type="SAM" id="MobiDB-lite"/>
    </source>
</evidence>
<dbReference type="PANTHER" id="PTHR37507:SF2">
    <property type="entry name" value="SPORULATION PROTEIN YDCC"/>
    <property type="match status" value="1"/>
</dbReference>
<sequence length="377" mass="38639">MTKTATLRRWAVPAAIGAAVVATGVGATLVQAGNGPSLPAKTAAELLTDVQNSSVQGLSGTVVTSADLGLPALPGVGGGGGADVASLLGGSQTMRIWYAAPDKVRAAVLGSMGESDIIRNGSDVWSWNSQEQTATHTTLDPQLGSAPMWPPRALAGEPVTPQKAAEEALAAISGTTEVTTDGTAEVAGRDAYELVLAPKDKASTIAEVRLAVDAETGVPLRTRVMAAGKSDPAFEIAFARISFEVPPAEHFTFTPPQGTKVTESTQPKLEESKAEDVENKGDLKVVGEGWTAVAVLTNGDFSSLLSGKGEEWKDAPAEAKDGLASAQTFLTGLPQVSGAWGSGRVFTSTLVNALITDDGRILIGAVTVDKLVEVAGR</sequence>
<dbReference type="Gene3D" id="2.50.20.10">
    <property type="entry name" value="Lipoprotein localisation LolA/LolB/LppX"/>
    <property type="match status" value="1"/>
</dbReference>
<comment type="caution">
    <text evidence="3">The sequence shown here is derived from an EMBL/GenBank/DDBJ whole genome shotgun (WGS) entry which is preliminary data.</text>
</comment>
<dbReference type="InterPro" id="IPR029046">
    <property type="entry name" value="LolA/LolB/LppX"/>
</dbReference>